<dbReference type="Proteomes" id="UP000000715">
    <property type="component" value="Unplaced"/>
</dbReference>
<evidence type="ECO:0000313" key="2">
    <source>
        <dbReference type="Proteomes" id="UP000000715"/>
    </source>
</evidence>
<dbReference type="AlphaFoldDB" id="A0A8U0V4M2"/>
<reference evidence="3" key="1">
    <citation type="submission" date="2025-08" db="UniProtKB">
        <authorList>
            <consortium name="RefSeq"/>
        </authorList>
    </citation>
    <scope>IDENTIFICATION</scope>
    <source>
        <tissue evidence="3">Brain</tissue>
    </source>
</reference>
<feature type="compositionally biased region" description="Basic and acidic residues" evidence="1">
    <location>
        <begin position="394"/>
        <end position="406"/>
    </location>
</feature>
<feature type="compositionally biased region" description="Low complexity" evidence="1">
    <location>
        <begin position="371"/>
        <end position="386"/>
    </location>
</feature>
<feature type="compositionally biased region" description="Basic and acidic residues" evidence="1">
    <location>
        <begin position="264"/>
        <end position="275"/>
    </location>
</feature>
<feature type="compositionally biased region" description="Low complexity" evidence="1">
    <location>
        <begin position="224"/>
        <end position="234"/>
    </location>
</feature>
<name>A0A8U0V4M2_MUSPF</name>
<organism evidence="2 3">
    <name type="scientific">Mustela putorius furo</name>
    <name type="common">European domestic ferret</name>
    <name type="synonym">Mustela furo</name>
    <dbReference type="NCBI Taxonomy" id="9669"/>
    <lineage>
        <taxon>Eukaryota</taxon>
        <taxon>Metazoa</taxon>
        <taxon>Chordata</taxon>
        <taxon>Craniata</taxon>
        <taxon>Vertebrata</taxon>
        <taxon>Euteleostomi</taxon>
        <taxon>Mammalia</taxon>
        <taxon>Eutheria</taxon>
        <taxon>Laurasiatheria</taxon>
        <taxon>Carnivora</taxon>
        <taxon>Caniformia</taxon>
        <taxon>Musteloidea</taxon>
        <taxon>Mustelidae</taxon>
        <taxon>Mustelinae</taxon>
        <taxon>Mustela</taxon>
    </lineage>
</organism>
<keyword evidence="2" id="KW-1185">Reference proteome</keyword>
<evidence type="ECO:0000313" key="3">
    <source>
        <dbReference type="RefSeq" id="XP_044939615.1"/>
    </source>
</evidence>
<feature type="compositionally biased region" description="Pro residues" evidence="1">
    <location>
        <begin position="77"/>
        <end position="86"/>
    </location>
</feature>
<accession>A0A8U0V4M2</accession>
<sequence>MYLPRLTHFLPCVARSQQGQGQVWGVVGTTKKGDRTQQLVQGPLPGETWAMGPRAKGRGGQVLGHPPSMRKEQAPRGFPPAPPPPAKHQGTQGTSTRTARRGRRVAPLPTAAQRPWRGAATLAPGGFGGWWSLGENGTLLPTGRPPHQRRMGDPQRVFKPPRWDALGTWTGGGGTGEAGEGTRGHPALKPIPSEANPAGHGNPDAAGLASGGELYPLPYQAPQSSLLPTTSSLPAHANPGPSRHRRRGGCSGKRGTGRQGARSGWREHGQGRRGAEPGPEAWAWSRRGETRSGERQGQSRRPTGPRENRPGRAAGGGAPRAPRVSRGSEDPRGGGPARTTPGRRHGGPPPRRASADAPRAPCGRGDREGPAPRAKAAAAAARARAPLQALDPPSAEKARRGRTETWDKAGSLDISFHHQDYHNDLGCDSL</sequence>
<feature type="region of interest" description="Disordered" evidence="1">
    <location>
        <begin position="41"/>
        <end position="112"/>
    </location>
</feature>
<gene>
    <name evidence="3" type="primary">LOC123393060</name>
</gene>
<feature type="region of interest" description="Disordered" evidence="1">
    <location>
        <begin position="142"/>
        <end position="406"/>
    </location>
</feature>
<evidence type="ECO:0000256" key="1">
    <source>
        <dbReference type="SAM" id="MobiDB-lite"/>
    </source>
</evidence>
<dbReference type="GeneID" id="123393060"/>
<feature type="compositionally biased region" description="Gly residues" evidence="1">
    <location>
        <begin position="169"/>
        <end position="181"/>
    </location>
</feature>
<dbReference type="RefSeq" id="XP_044939615.1">
    <property type="nucleotide sequence ID" value="XM_045083680.1"/>
</dbReference>
<feature type="compositionally biased region" description="Gly residues" evidence="1">
    <location>
        <begin position="249"/>
        <end position="258"/>
    </location>
</feature>
<protein>
    <submittedName>
        <fullName evidence="3">Translation initiation factor IF-2-like</fullName>
    </submittedName>
</protein>
<proteinExistence type="predicted"/>